<dbReference type="EMBL" id="JACFOF010000001">
    <property type="protein sequence ID" value="MBW7953280.1"/>
    <property type="molecule type" value="Genomic_DNA"/>
</dbReference>
<comment type="caution">
    <text evidence="2">The sequence shown here is derived from an EMBL/GenBank/DDBJ whole genome shotgun (WGS) entry which is preliminary data.</text>
</comment>
<dbReference type="SUPFAM" id="SSF82171">
    <property type="entry name" value="DPP6 N-terminal domain-like"/>
    <property type="match status" value="1"/>
</dbReference>
<dbReference type="Pfam" id="PF08308">
    <property type="entry name" value="PEGA"/>
    <property type="match status" value="1"/>
</dbReference>
<organism evidence="2 3">
    <name type="scientific">Candidatus Dojkabacteria bacterium</name>
    <dbReference type="NCBI Taxonomy" id="2099670"/>
    <lineage>
        <taxon>Bacteria</taxon>
        <taxon>Candidatus Dojkabacteria</taxon>
    </lineage>
</organism>
<name>A0A952DVB3_9BACT</name>
<evidence type="ECO:0000313" key="2">
    <source>
        <dbReference type="EMBL" id="MBW7953280.1"/>
    </source>
</evidence>
<accession>A0A952DVB3</accession>
<dbReference type="Proteomes" id="UP000781173">
    <property type="component" value="Unassembled WGS sequence"/>
</dbReference>
<reference evidence="2" key="1">
    <citation type="journal article" date="2022" name="ISME J.">
        <title>A general approach to explore prokaryotic protein glycosylation reveals the unique surface layer modulation of an anammox bacterium.</title>
        <authorList>
            <person name="Pabst M."/>
            <person name="Grouzdev D.S."/>
            <person name="Lawson C.E."/>
            <person name="Kleikamp H.B.C."/>
            <person name="de Ram C."/>
            <person name="Louwen R."/>
            <person name="Lin Y.M."/>
            <person name="Lucker S."/>
            <person name="van Loosdrecht M.C.M."/>
            <person name="Laureni M."/>
        </authorList>
    </citation>
    <scope>NUCLEOTIDE SEQUENCE</scope>
    <source>
        <strain evidence="2">BROCD043</strain>
    </source>
</reference>
<protein>
    <submittedName>
        <fullName evidence="2">PEGA domain-containing protein</fullName>
    </submittedName>
</protein>
<evidence type="ECO:0000313" key="3">
    <source>
        <dbReference type="Proteomes" id="UP000781173"/>
    </source>
</evidence>
<evidence type="ECO:0000259" key="1">
    <source>
        <dbReference type="Pfam" id="PF08308"/>
    </source>
</evidence>
<proteinExistence type="predicted"/>
<dbReference type="InterPro" id="IPR013229">
    <property type="entry name" value="PEGA"/>
</dbReference>
<sequence>MLKSKFLTIMVVLAVFLLFAGIAAIAIIISRGGTLTDSGLVLESGVVRIQTDPADLIANFYLNDKEIKLQDKRINGLLAGEYTIRIEAEGYSSWEKTIKVDSGIVLDISAKLYPVELALSQLTNTNIDRAFFSESGEYVYYTVTNSQFGSDIGIWRMRLAQSQFIFSPNQNQPEKISNLTPELKDLFSAGSYELIPSPDNNRLMIKDDNNTIFVLSIASNPSVSPTNLETTLGFRIDHAAWFNNSGSIVVRSGKLLVEYNLNNSITTLVNFANEDDLIYAANNFVVYVIRDNAIWQYQNSVLTPLKLENIQLPEQIDSIYTPTNNRRFLALKSGENYYYLDSEKSLLYKIEEPDLEYYAFSQDGRALLFKNNDLLLAFSVREIIALNTIETKLINTELAIVKDKDIAKFVPQSSHFLHYKNGDDHVITVTEKDGSNQITLLNNAGIKNSDFGFDSTGNRFIVLLQDESADIENASSNLYTINLEKP</sequence>
<dbReference type="AlphaFoldDB" id="A0A952DVB3"/>
<feature type="domain" description="PEGA" evidence="1">
    <location>
        <begin position="45"/>
        <end position="114"/>
    </location>
</feature>
<gene>
    <name evidence="2" type="ORF">H3C67_00645</name>
</gene>